<evidence type="ECO:0000256" key="6">
    <source>
        <dbReference type="ARBA" id="ARBA00023141"/>
    </source>
</evidence>
<dbReference type="InterPro" id="IPR011060">
    <property type="entry name" value="RibuloseP-bd_barrel"/>
</dbReference>
<reference evidence="10 11" key="1">
    <citation type="journal article" date="2011" name="J. Bacteriol.">
        <title>Complete genome sequence of Metallosphaera cuprina, a metal sulfide-oxidizing archaeon from a hot spring.</title>
        <authorList>
            <person name="Liu L.J."/>
            <person name="You X.Y."/>
            <person name="Zheng H."/>
            <person name="Wang S."/>
            <person name="Jiang C.Y."/>
            <person name="Liu S.J."/>
        </authorList>
    </citation>
    <scope>NUCLEOTIDE SEQUENCE [LARGE SCALE GENOMIC DNA]</scope>
    <source>
        <strain evidence="10 11">Ar-4</strain>
    </source>
</reference>
<dbReference type="InterPro" id="IPR013785">
    <property type="entry name" value="Aldolase_TIM"/>
</dbReference>
<dbReference type="HAMAP" id="MF_00134_A">
    <property type="entry name" value="IGPS_A"/>
    <property type="match status" value="1"/>
</dbReference>
<keyword evidence="6 8" id="KW-0057">Aromatic amino acid biosynthesis</keyword>
<organism evidence="10 11">
    <name type="scientific">Metallosphaera cuprina (strain Ar-4)</name>
    <dbReference type="NCBI Taxonomy" id="1006006"/>
    <lineage>
        <taxon>Archaea</taxon>
        <taxon>Thermoproteota</taxon>
        <taxon>Thermoprotei</taxon>
        <taxon>Sulfolobales</taxon>
        <taxon>Sulfolobaceae</taxon>
        <taxon>Metallosphaera</taxon>
    </lineage>
</organism>
<evidence type="ECO:0000256" key="4">
    <source>
        <dbReference type="ARBA" id="ARBA00022793"/>
    </source>
</evidence>
<dbReference type="EC" id="4.1.1.48" evidence="8"/>
<evidence type="ECO:0000256" key="5">
    <source>
        <dbReference type="ARBA" id="ARBA00022822"/>
    </source>
</evidence>
<dbReference type="AlphaFoldDB" id="F4G0N1"/>
<feature type="domain" description="Indole-3-glycerol phosphate synthase" evidence="9">
    <location>
        <begin position="25"/>
        <end position="243"/>
    </location>
</feature>
<keyword evidence="3 8" id="KW-0028">Amino-acid biosynthesis</keyword>
<dbReference type="EMBL" id="CP002656">
    <property type="protein sequence ID" value="AEB94650.1"/>
    <property type="molecule type" value="Genomic_DNA"/>
</dbReference>
<sequence>MPRYLDGWLKRVVDNALKRPYVSKSREKPVLQIIPRIEEYKKNELNPIIAEFKRRSPSGFSEDRDPITYSKQMEKGGALALSVITEDSVFQGSYTFLEKISTSVNIPVLMKDFVVTERQIDVAYNLGADTVLLITRILTERELSSLVEYSRSYGMEPLVEVHDENDLAIALRIGAKLVGINSRDLVTLEVNKEKALKLLERIPSNVTKVMESGIESGEEIRYLREKGADAFLIGSSLMKEPDKIKDFVRS</sequence>
<keyword evidence="11" id="KW-1185">Reference proteome</keyword>
<dbReference type="InterPro" id="IPR013798">
    <property type="entry name" value="Indole-3-glycerol_P_synth_dom"/>
</dbReference>
<dbReference type="UniPathway" id="UPA00035">
    <property type="reaction ID" value="UER00043"/>
</dbReference>
<evidence type="ECO:0000256" key="1">
    <source>
        <dbReference type="ARBA" id="ARBA00001633"/>
    </source>
</evidence>
<keyword evidence="7 8" id="KW-0456">Lyase</keyword>
<dbReference type="GO" id="GO:0000162">
    <property type="term" value="P:L-tryptophan biosynthetic process"/>
    <property type="evidence" value="ECO:0007669"/>
    <property type="project" value="UniProtKB-UniRule"/>
</dbReference>
<evidence type="ECO:0000259" key="9">
    <source>
        <dbReference type="Pfam" id="PF00218"/>
    </source>
</evidence>
<dbReference type="PANTHER" id="PTHR22854">
    <property type="entry name" value="TRYPTOPHAN BIOSYNTHESIS PROTEIN"/>
    <property type="match status" value="1"/>
</dbReference>
<dbReference type="GeneID" id="10492736"/>
<evidence type="ECO:0000256" key="3">
    <source>
        <dbReference type="ARBA" id="ARBA00022605"/>
    </source>
</evidence>
<comment type="pathway">
    <text evidence="2 8">Amino-acid biosynthesis; L-tryptophan biosynthesis; L-tryptophan from chorismate: step 4/5.</text>
</comment>
<dbReference type="KEGG" id="mcn:Mcup_0543"/>
<dbReference type="HOGENOM" id="CLU_034247_0_1_2"/>
<accession>F4G0N1</accession>
<dbReference type="GO" id="GO:0004425">
    <property type="term" value="F:indole-3-glycerol-phosphate synthase activity"/>
    <property type="evidence" value="ECO:0007669"/>
    <property type="project" value="UniProtKB-UniRule"/>
</dbReference>
<evidence type="ECO:0000313" key="11">
    <source>
        <dbReference type="Proteomes" id="UP000007812"/>
    </source>
</evidence>
<dbReference type="PANTHER" id="PTHR22854:SF2">
    <property type="entry name" value="INDOLE-3-GLYCEROL-PHOSPHATE SYNTHASE"/>
    <property type="match status" value="1"/>
</dbReference>
<keyword evidence="5 8" id="KW-0822">Tryptophan biosynthesis</keyword>
<evidence type="ECO:0000256" key="2">
    <source>
        <dbReference type="ARBA" id="ARBA00004696"/>
    </source>
</evidence>
<dbReference type="PATRIC" id="fig|1006006.8.peg.544"/>
<evidence type="ECO:0000256" key="7">
    <source>
        <dbReference type="ARBA" id="ARBA00023239"/>
    </source>
</evidence>
<dbReference type="STRING" id="1006006.Mcup_0543"/>
<dbReference type="SUPFAM" id="SSF51366">
    <property type="entry name" value="Ribulose-phoshate binding barrel"/>
    <property type="match status" value="1"/>
</dbReference>
<gene>
    <name evidence="8" type="primary">trpC</name>
    <name evidence="10" type="ordered locus">Mcup_0543</name>
</gene>
<keyword evidence="4 8" id="KW-0210">Decarboxylase</keyword>
<evidence type="ECO:0000313" key="10">
    <source>
        <dbReference type="EMBL" id="AEB94650.1"/>
    </source>
</evidence>
<dbReference type="Pfam" id="PF00218">
    <property type="entry name" value="IGPS"/>
    <property type="match status" value="1"/>
</dbReference>
<comment type="catalytic activity">
    <reaction evidence="1 8">
        <text>1-(2-carboxyphenylamino)-1-deoxy-D-ribulose 5-phosphate + H(+) = (1S,2R)-1-C-(indol-3-yl)glycerol 3-phosphate + CO2 + H2O</text>
        <dbReference type="Rhea" id="RHEA:23476"/>
        <dbReference type="ChEBI" id="CHEBI:15377"/>
        <dbReference type="ChEBI" id="CHEBI:15378"/>
        <dbReference type="ChEBI" id="CHEBI:16526"/>
        <dbReference type="ChEBI" id="CHEBI:58613"/>
        <dbReference type="ChEBI" id="CHEBI:58866"/>
        <dbReference type="EC" id="4.1.1.48"/>
    </reaction>
</comment>
<dbReference type="InterPro" id="IPR045186">
    <property type="entry name" value="Indole-3-glycerol_P_synth"/>
</dbReference>
<dbReference type="Proteomes" id="UP000007812">
    <property type="component" value="Chromosome"/>
</dbReference>
<dbReference type="CDD" id="cd00331">
    <property type="entry name" value="IGPS"/>
    <property type="match status" value="1"/>
</dbReference>
<dbReference type="NCBIfam" id="NF001374">
    <property type="entry name" value="PRK00278.2-1"/>
    <property type="match status" value="1"/>
</dbReference>
<evidence type="ECO:0000256" key="8">
    <source>
        <dbReference type="HAMAP-Rule" id="MF_00134"/>
    </source>
</evidence>
<comment type="similarity">
    <text evidence="8">Belongs to the TrpC family.</text>
</comment>
<protein>
    <recommendedName>
        <fullName evidence="8">Indole-3-glycerol phosphate synthase</fullName>
        <shortName evidence="8">IGPS</shortName>
        <ecNumber evidence="8">4.1.1.48</ecNumber>
    </recommendedName>
</protein>
<name>F4G0N1_METCR</name>
<dbReference type="GO" id="GO:0004640">
    <property type="term" value="F:phosphoribosylanthranilate isomerase activity"/>
    <property type="evidence" value="ECO:0007669"/>
    <property type="project" value="TreeGrafter"/>
</dbReference>
<dbReference type="OrthoDB" id="15223at2157"/>
<dbReference type="eggNOG" id="arCOG01088">
    <property type="taxonomic scope" value="Archaea"/>
</dbReference>
<dbReference type="RefSeq" id="WP_013737148.1">
    <property type="nucleotide sequence ID" value="NC_015435.1"/>
</dbReference>
<dbReference type="Gene3D" id="3.20.20.70">
    <property type="entry name" value="Aldolase class I"/>
    <property type="match status" value="1"/>
</dbReference>
<proteinExistence type="inferred from homology"/>